<protein>
    <submittedName>
        <fullName evidence="1">Uncharacterized protein</fullName>
    </submittedName>
</protein>
<dbReference type="Proteomes" id="UP001732700">
    <property type="component" value="Chromosome 5D"/>
</dbReference>
<proteinExistence type="predicted"/>
<keyword evidence="2" id="KW-1185">Reference proteome</keyword>
<sequence length="414" mass="44536">MSSTTTYAESVASWHAPTPIRSPSPAAAATVLPEAHPLPVRRQLDFPDGGGGNGNLDDEDDDFLFRAAEEIERSLHERRASQGLMQSPPPVALALAPPTFPEKQCICGRGPCHVEWRDPGGWTYVCSAPPKCKHFSYCEESDVNQNSQPAFGSHPETNYPPVFNTRHSRVANSKTQVTVSPQGAGAITPVTVSPQGAGATTPVNFSPQGAKSSGVPTCKCTAGKCRTATEKGVSYYVCHIPKGYGACSHREPVNAAAEDLPVTGYNNPRETGHLVHNPVTKEANGRDVVMMVGHNETRAFNPDEPPKYDDDWPFDIVEGDVVPTDCLSPVAALARGSSSVLQQAIGMVELETPTKSPMPPKYTISPKIPRSNNCYRCGEGGHFAMNCPKNIMCYGCNVVGHWVQNCPQVLTKRS</sequence>
<name>A0ACD5YFA7_AVESA</name>
<reference evidence="1" key="1">
    <citation type="submission" date="2021-05" db="EMBL/GenBank/DDBJ databases">
        <authorList>
            <person name="Scholz U."/>
            <person name="Mascher M."/>
            <person name="Fiebig A."/>
        </authorList>
    </citation>
    <scope>NUCLEOTIDE SEQUENCE [LARGE SCALE GENOMIC DNA]</scope>
</reference>
<evidence type="ECO:0000313" key="2">
    <source>
        <dbReference type="Proteomes" id="UP001732700"/>
    </source>
</evidence>
<dbReference type="EnsemblPlants" id="AVESA.00010b.r2.5DG0998110.1">
    <property type="protein sequence ID" value="AVESA.00010b.r2.5DG0998110.1.CDS"/>
    <property type="gene ID" value="AVESA.00010b.r2.5DG0998110"/>
</dbReference>
<accession>A0ACD5YFA7</accession>
<organism evidence="1 2">
    <name type="scientific">Avena sativa</name>
    <name type="common">Oat</name>
    <dbReference type="NCBI Taxonomy" id="4498"/>
    <lineage>
        <taxon>Eukaryota</taxon>
        <taxon>Viridiplantae</taxon>
        <taxon>Streptophyta</taxon>
        <taxon>Embryophyta</taxon>
        <taxon>Tracheophyta</taxon>
        <taxon>Spermatophyta</taxon>
        <taxon>Magnoliopsida</taxon>
        <taxon>Liliopsida</taxon>
        <taxon>Poales</taxon>
        <taxon>Poaceae</taxon>
        <taxon>BOP clade</taxon>
        <taxon>Pooideae</taxon>
        <taxon>Poodae</taxon>
        <taxon>Poeae</taxon>
        <taxon>Poeae Chloroplast Group 1 (Aveneae type)</taxon>
        <taxon>Aveninae</taxon>
        <taxon>Avena</taxon>
    </lineage>
</organism>
<reference evidence="1" key="2">
    <citation type="submission" date="2025-09" db="UniProtKB">
        <authorList>
            <consortium name="EnsemblPlants"/>
        </authorList>
    </citation>
    <scope>IDENTIFICATION</scope>
</reference>
<evidence type="ECO:0000313" key="1">
    <source>
        <dbReference type="EnsemblPlants" id="AVESA.00010b.r2.5DG0998110.1.CDS"/>
    </source>
</evidence>